<dbReference type="Pfam" id="PF00270">
    <property type="entry name" value="DEAD"/>
    <property type="match status" value="1"/>
</dbReference>
<gene>
    <name evidence="16" type="ORF">MELIAE_LOCUS232</name>
</gene>
<feature type="domain" description="CS" evidence="15">
    <location>
        <begin position="1563"/>
        <end position="1648"/>
    </location>
</feature>
<comment type="catalytic activity">
    <reaction evidence="12">
        <text>ATP + H2O = ADP + phosphate + H(+)</text>
        <dbReference type="Rhea" id="RHEA:13065"/>
        <dbReference type="ChEBI" id="CHEBI:15377"/>
        <dbReference type="ChEBI" id="CHEBI:15378"/>
        <dbReference type="ChEBI" id="CHEBI:30616"/>
        <dbReference type="ChEBI" id="CHEBI:43474"/>
        <dbReference type="ChEBI" id="CHEBI:456216"/>
        <dbReference type="EC" id="3.6.4.13"/>
    </reaction>
</comment>
<keyword evidence="9" id="KW-0744">Spermatogenesis</keyword>
<dbReference type="Gene3D" id="2.60.40.790">
    <property type="match status" value="1"/>
</dbReference>
<evidence type="ECO:0000313" key="17">
    <source>
        <dbReference type="Proteomes" id="UP001154078"/>
    </source>
</evidence>
<dbReference type="GO" id="GO:0016787">
    <property type="term" value="F:hydrolase activity"/>
    <property type="evidence" value="ECO:0007669"/>
    <property type="project" value="UniProtKB-KW"/>
</dbReference>
<keyword evidence="2" id="KW-0217">Developmental protein</keyword>
<dbReference type="Gene3D" id="2.40.50.90">
    <property type="match status" value="1"/>
</dbReference>
<dbReference type="GO" id="GO:0005737">
    <property type="term" value="C:cytoplasm"/>
    <property type="evidence" value="ECO:0007669"/>
    <property type="project" value="UniProtKB-ARBA"/>
</dbReference>
<keyword evidence="10" id="KW-0943">RNA-mediated gene silencing</keyword>
<evidence type="ECO:0000256" key="1">
    <source>
        <dbReference type="ARBA" id="ARBA00012552"/>
    </source>
</evidence>
<evidence type="ECO:0000256" key="6">
    <source>
        <dbReference type="ARBA" id="ARBA00022801"/>
    </source>
</evidence>
<evidence type="ECO:0000256" key="2">
    <source>
        <dbReference type="ARBA" id="ARBA00022473"/>
    </source>
</evidence>
<name>A0A9P0AQQ8_BRAAE</name>
<evidence type="ECO:0000256" key="4">
    <source>
        <dbReference type="ARBA" id="ARBA00022741"/>
    </source>
</evidence>
<dbReference type="Gene3D" id="2.30.30.140">
    <property type="match status" value="2"/>
</dbReference>
<dbReference type="GO" id="GO:0007283">
    <property type="term" value="P:spermatogenesis"/>
    <property type="evidence" value="ECO:0007669"/>
    <property type="project" value="UniProtKB-KW"/>
</dbReference>
<dbReference type="GO" id="GO:0003676">
    <property type="term" value="F:nucleic acid binding"/>
    <property type="evidence" value="ECO:0007669"/>
    <property type="project" value="InterPro"/>
</dbReference>
<organism evidence="16 17">
    <name type="scientific">Brassicogethes aeneus</name>
    <name type="common">Rape pollen beetle</name>
    <name type="synonym">Meligethes aeneus</name>
    <dbReference type="NCBI Taxonomy" id="1431903"/>
    <lineage>
        <taxon>Eukaryota</taxon>
        <taxon>Metazoa</taxon>
        <taxon>Ecdysozoa</taxon>
        <taxon>Arthropoda</taxon>
        <taxon>Hexapoda</taxon>
        <taxon>Insecta</taxon>
        <taxon>Pterygota</taxon>
        <taxon>Neoptera</taxon>
        <taxon>Endopterygota</taxon>
        <taxon>Coleoptera</taxon>
        <taxon>Polyphaga</taxon>
        <taxon>Cucujiformia</taxon>
        <taxon>Nitidulidae</taxon>
        <taxon>Meligethinae</taxon>
        <taxon>Brassicogethes</taxon>
    </lineage>
</organism>
<keyword evidence="5" id="KW-0221">Differentiation</keyword>
<keyword evidence="17" id="KW-1185">Reference proteome</keyword>
<dbReference type="PANTHER" id="PTHR22655">
    <property type="entry name" value="ATP-DEPENDENT RNA HELICASE TDRD12-RELATED"/>
    <property type="match status" value="1"/>
</dbReference>
<keyword evidence="8" id="KW-0067">ATP-binding</keyword>
<dbReference type="GO" id="GO:0042078">
    <property type="term" value="P:germ-line stem cell division"/>
    <property type="evidence" value="ECO:0007669"/>
    <property type="project" value="TreeGrafter"/>
</dbReference>
<dbReference type="InterPro" id="IPR027417">
    <property type="entry name" value="P-loop_NTPase"/>
</dbReference>
<evidence type="ECO:0000256" key="11">
    <source>
        <dbReference type="ARBA" id="ARBA00023254"/>
    </source>
</evidence>
<keyword evidence="11" id="KW-0469">Meiosis</keyword>
<accession>A0A9P0AQQ8</accession>
<keyword evidence="7" id="KW-0347">Helicase</keyword>
<dbReference type="SMART" id="SM00333">
    <property type="entry name" value="TUDOR"/>
    <property type="match status" value="3"/>
</dbReference>
<dbReference type="SUPFAM" id="SSF63748">
    <property type="entry name" value="Tudor/PWWP/MBT"/>
    <property type="match status" value="3"/>
</dbReference>
<dbReference type="GO" id="GO:0005524">
    <property type="term" value="F:ATP binding"/>
    <property type="evidence" value="ECO:0007669"/>
    <property type="project" value="UniProtKB-KW"/>
</dbReference>
<dbReference type="PROSITE" id="PS51203">
    <property type="entry name" value="CS"/>
    <property type="match status" value="1"/>
</dbReference>
<dbReference type="InterPro" id="IPR002999">
    <property type="entry name" value="Tudor"/>
</dbReference>
<dbReference type="InterPro" id="IPR007052">
    <property type="entry name" value="CS_dom"/>
</dbReference>
<evidence type="ECO:0000256" key="9">
    <source>
        <dbReference type="ARBA" id="ARBA00022871"/>
    </source>
</evidence>
<evidence type="ECO:0000256" key="7">
    <source>
        <dbReference type="ARBA" id="ARBA00022806"/>
    </source>
</evidence>
<feature type="compositionally biased region" description="Acidic residues" evidence="13">
    <location>
        <begin position="1678"/>
        <end position="1713"/>
    </location>
</feature>
<protein>
    <recommendedName>
        <fullName evidence="1">RNA helicase</fullName>
        <ecNumber evidence="1">3.6.4.13</ecNumber>
    </recommendedName>
</protein>
<evidence type="ECO:0000313" key="16">
    <source>
        <dbReference type="EMBL" id="CAH0545966.1"/>
    </source>
</evidence>
<dbReference type="EC" id="3.6.4.13" evidence="1"/>
<dbReference type="OrthoDB" id="249932at2759"/>
<dbReference type="SMART" id="SM00487">
    <property type="entry name" value="DEXDc"/>
    <property type="match status" value="1"/>
</dbReference>
<evidence type="ECO:0000256" key="10">
    <source>
        <dbReference type="ARBA" id="ARBA00023158"/>
    </source>
</evidence>
<evidence type="ECO:0000259" key="15">
    <source>
        <dbReference type="PROSITE" id="PS51203"/>
    </source>
</evidence>
<dbReference type="GO" id="GO:0051321">
    <property type="term" value="P:meiotic cell cycle"/>
    <property type="evidence" value="ECO:0007669"/>
    <property type="project" value="UniProtKB-KW"/>
</dbReference>
<keyword evidence="3" id="KW-0677">Repeat</keyword>
<feature type="compositionally biased region" description="Polar residues" evidence="13">
    <location>
        <begin position="281"/>
        <end position="296"/>
    </location>
</feature>
<dbReference type="GO" id="GO:0031047">
    <property type="term" value="P:regulatory ncRNA-mediated gene silencing"/>
    <property type="evidence" value="ECO:0007669"/>
    <property type="project" value="UniProtKB-KW"/>
</dbReference>
<feature type="compositionally biased region" description="Basic and acidic residues" evidence="13">
    <location>
        <begin position="349"/>
        <end position="370"/>
    </location>
</feature>
<dbReference type="InterPro" id="IPR008978">
    <property type="entry name" value="HSP20-like_chaperone"/>
</dbReference>
<feature type="compositionally biased region" description="Low complexity" evidence="13">
    <location>
        <begin position="315"/>
        <end position="338"/>
    </location>
</feature>
<dbReference type="InterPro" id="IPR011545">
    <property type="entry name" value="DEAD/DEAH_box_helicase_dom"/>
</dbReference>
<dbReference type="InterPro" id="IPR014001">
    <property type="entry name" value="Helicase_ATP-bd"/>
</dbReference>
<dbReference type="Pfam" id="PF00567">
    <property type="entry name" value="TUDOR"/>
    <property type="match status" value="3"/>
</dbReference>
<dbReference type="EMBL" id="OV121132">
    <property type="protein sequence ID" value="CAH0545966.1"/>
    <property type="molecule type" value="Genomic_DNA"/>
</dbReference>
<evidence type="ECO:0000259" key="14">
    <source>
        <dbReference type="PROSITE" id="PS51192"/>
    </source>
</evidence>
<dbReference type="Gene3D" id="3.40.50.300">
    <property type="entry name" value="P-loop containing nucleotide triphosphate hydrolases"/>
    <property type="match status" value="2"/>
</dbReference>
<keyword evidence="4" id="KW-0547">Nucleotide-binding</keyword>
<evidence type="ECO:0000256" key="5">
    <source>
        <dbReference type="ARBA" id="ARBA00022782"/>
    </source>
</evidence>
<feature type="region of interest" description="Disordered" evidence="13">
    <location>
        <begin position="311"/>
        <end position="459"/>
    </location>
</feature>
<evidence type="ECO:0000256" key="12">
    <source>
        <dbReference type="ARBA" id="ARBA00047984"/>
    </source>
</evidence>
<evidence type="ECO:0000256" key="13">
    <source>
        <dbReference type="SAM" id="MobiDB-lite"/>
    </source>
</evidence>
<dbReference type="SUPFAM" id="SSF52540">
    <property type="entry name" value="P-loop containing nucleoside triphosphate hydrolases"/>
    <property type="match status" value="1"/>
</dbReference>
<dbReference type="Proteomes" id="UP001154078">
    <property type="component" value="Chromosome 1"/>
</dbReference>
<feature type="domain" description="Helicase ATP-binding" evidence="14">
    <location>
        <begin position="589"/>
        <end position="787"/>
    </location>
</feature>
<dbReference type="PROSITE" id="PS51192">
    <property type="entry name" value="HELICASE_ATP_BIND_1"/>
    <property type="match status" value="1"/>
</dbReference>
<dbReference type="SUPFAM" id="SSF49764">
    <property type="entry name" value="HSP20-like chaperones"/>
    <property type="match status" value="1"/>
</dbReference>
<feature type="region of interest" description="Disordered" evidence="13">
    <location>
        <begin position="1677"/>
        <end position="1713"/>
    </location>
</feature>
<evidence type="ECO:0000256" key="3">
    <source>
        <dbReference type="ARBA" id="ARBA00022737"/>
    </source>
</evidence>
<dbReference type="GO" id="GO:0003724">
    <property type="term" value="F:RNA helicase activity"/>
    <property type="evidence" value="ECO:0007669"/>
    <property type="project" value="UniProtKB-EC"/>
</dbReference>
<evidence type="ECO:0000256" key="8">
    <source>
        <dbReference type="ARBA" id="ARBA00022840"/>
    </source>
</evidence>
<keyword evidence="6" id="KW-0378">Hydrolase</keyword>
<dbReference type="InterPro" id="IPR035437">
    <property type="entry name" value="SNase_OB-fold_sf"/>
</dbReference>
<reference evidence="16" key="1">
    <citation type="submission" date="2021-12" db="EMBL/GenBank/DDBJ databases">
        <authorList>
            <person name="King R."/>
        </authorList>
    </citation>
    <scope>NUCLEOTIDE SEQUENCE</scope>
</reference>
<proteinExistence type="predicted"/>
<feature type="region of interest" description="Disordered" evidence="13">
    <location>
        <begin position="267"/>
        <end position="299"/>
    </location>
</feature>
<dbReference type="PANTHER" id="PTHR22655:SF2">
    <property type="entry name" value="ATP-DEPENDENT RNA HELICASE TDRD12-RELATED"/>
    <property type="match status" value="1"/>
</dbReference>
<sequence length="1713" mass="195210">MTTKLNVVVSTFVNPYLFWIQDKDVNSKLVYLQKTLRKSCKLKIGEVFNKGEIVGVFYDKAYHRGVIEQCPGKKQDHNSKYLCWLMDYAVLIESNQICKLESDLKKIPPFVKQACLNNIVFVEEKMDYNLVSEGIITKKLTTSPPQCPAIREKILEFIKHYNDFEFVVHENIEGILIGDIILNKKDESISLSKLLNDKGIMQTSNALFEDIKDKIALFKDNQISFLRQISKDVKLNTSGMSLIDVSLSEYEERDVYNSSESFISIRKRDSDTESSDVENKPLNNSANTSPSNTDDSVGNRRKLMLQKILNRKKNASANSENSSLIENSSLKENSSIKENSMDVNSSTKSIEEGKTSTDFSDFRENNDRPSRPVNFLPAGSNLNVHKKNKPAHPHNPPKNGWLKHSTPVKPHSLTSLSETPQFHGSTTSLETASSDSKDDASAGQSQSSTRPKTETSGSEIDLIGGNAVQAPSVGVKPTCSCSKCSHYTHCTDFKVAEGGEKIQRLDVCKPTPLFLSREENVERQCEILGIRYSQMSKIEKQKAGKILVHGLNIPRPVKQIGTASLHDFIHATLRKKGYTECKRLQSYAWPAILRQSNVFLVHNPKTGKTLSYLPVIASLILEKSRYEQLSNFKGPIAVVLCGNSKNCEDVHDLFKVFLHKSYIEVVLGTYPSKHSNRNHTDVLITTPAILIHLLKTSQTNLKRLSHLIIEDADVILKRDSIYMDKIFKVVEDMLSHRVCAISCQLLVIAEHWGKNLQNLAEKLAKTPTVIMGNFFEAARYGKVDFSLVMFDSTRKELELKSLLKNTFNIHKTILICHEDDLEEIQNTFLLGGIENIFVKPSDSKEDKLFAEQQWDATKPGLYKVLVCTDVDFNTELTVTNADVLINYSMPSSWTRFTTRYSCFLETYKHLFNGDNDKFPLKSYVFTDETSLKEIPRFLEYFHELDIELPQALYDYEKAIQNEKEEEKISKKTPLCPDLCLFGKPCGNIKCPSRHLLSKKLDSSDFMPKNGKIKFKIVNFIDVSNFTIKLIENKSLEGKVKTFESPENLTKNLTEVLKDTKISLADFSDKYCAYYDIDDGEGVFYRCQVLREKNDEVKVFLIDTGVNLSTLKSHLFKLPEEFQGIPSTIANAYISNFVPPFEDRNYSARSYFSAKTLLEKSNYKHLQLTADVHLQLGNVVWIGNVVEAVDVGNDVQVYPFHLSKELQRLKCVEVDRRQSEGLRRLCAEAGIELAKVEAAVKSEVRIEQVKPNWAFFNQDSVEDVIFCAGVSPAWFYVRLNRFSSQLYNLQKEMVKLVHKPSKKLEIQEGKCYLAKDPGSSDYSRVLVLKKEIDKALCFFVDFGDEYVINTAELKYLPNHYILKLPFQTIQCSLHGINSTGGEWEDGAINALYEYSLEPKTDIYRTLFVKSCFKLEPTLEKQNRYSVLLKDGFGTKNPLINKLLVDCGWAVTSNKEFEDFEIPVQRISSDDDDCIDDDEYIGEEEKARAIKEFEEEFENNTENGTYRFDVDNFEICINEAEQFFLDVLKSKKFPSHSAPAIADSKIDVAKSKAKATLPALPPVDYLTPDVYWSQSDHVVKLSIRVTDVQKYDVALNRNRLFKFSTNKNGKEYVVNLMLYEKIKSFQHSVLGPQVRVTLIKEKDLEWPRLLMSKEKARNVRYDVAAIKVDDKKRRKFLTIDDPEGEKVSDDEDGPMYVQESDENSEFAEDLEFSDS</sequence>
<feature type="compositionally biased region" description="Polar residues" evidence="13">
    <location>
        <begin position="412"/>
        <end position="431"/>
    </location>
</feature>